<dbReference type="AlphaFoldDB" id="A0A1A0M7M0"/>
<organism evidence="1 2">
    <name type="scientific">Mycolicibacterium mucogenicum</name>
    <name type="common">Mycobacterium mucogenicum</name>
    <dbReference type="NCBI Taxonomy" id="56689"/>
    <lineage>
        <taxon>Bacteria</taxon>
        <taxon>Bacillati</taxon>
        <taxon>Actinomycetota</taxon>
        <taxon>Actinomycetes</taxon>
        <taxon>Mycobacteriales</taxon>
        <taxon>Mycobacteriaceae</taxon>
        <taxon>Mycolicibacterium</taxon>
    </lineage>
</organism>
<dbReference type="EMBL" id="LZSF01000241">
    <property type="protein sequence ID" value="OBA80848.1"/>
    <property type="molecule type" value="Genomic_DNA"/>
</dbReference>
<name>A0A1A0M7M0_MYCMU</name>
<proteinExistence type="predicted"/>
<protein>
    <submittedName>
        <fullName evidence="1">Uncharacterized protein</fullName>
    </submittedName>
</protein>
<gene>
    <name evidence="1" type="ORF">A5642_28970</name>
</gene>
<sequence>MSGRDIFVGASSIRCTWLQSWWGVAALTEVRYLFRPLDVPGFNHHRWLVIAIELTDFFRPTRAPTHLLSHDLTS</sequence>
<dbReference type="Proteomes" id="UP000093962">
    <property type="component" value="Unassembled WGS sequence"/>
</dbReference>
<evidence type="ECO:0000313" key="2">
    <source>
        <dbReference type="Proteomes" id="UP000093962"/>
    </source>
</evidence>
<evidence type="ECO:0000313" key="1">
    <source>
        <dbReference type="EMBL" id="OBA80848.1"/>
    </source>
</evidence>
<reference evidence="1 2" key="1">
    <citation type="submission" date="2016-06" db="EMBL/GenBank/DDBJ databases">
        <authorList>
            <person name="Kjaerup R.B."/>
            <person name="Dalgaard T.S."/>
            <person name="Juul-Madsen H.R."/>
        </authorList>
    </citation>
    <scope>NUCLEOTIDE SEQUENCE [LARGE SCALE GENOMIC DNA]</scope>
    <source>
        <strain evidence="1 2">1199456.5</strain>
    </source>
</reference>
<comment type="caution">
    <text evidence="1">The sequence shown here is derived from an EMBL/GenBank/DDBJ whole genome shotgun (WGS) entry which is preliminary data.</text>
</comment>
<accession>A0A1A0M7M0</accession>